<dbReference type="SMART" id="SM00855">
    <property type="entry name" value="PGAM"/>
    <property type="match status" value="1"/>
</dbReference>
<sequence length="163" mass="18791">MKKVYLIRHAKSSWEEPWSNDHDRPLAPRGLRDAPKMGKRLKSEGICPDKIISSTALRAEETANLIAEEIKFPVKKIEFEKGLYHASADTYLQFIQRQDDKTDCIFLIGHNPGMNDLIHYLGIELDNLPTAGICGFQSKEKSWKDFKPENVKLIYLDYPKKKD</sequence>
<dbReference type="PANTHER" id="PTHR47623">
    <property type="entry name" value="OS09G0287300 PROTEIN"/>
    <property type="match status" value="1"/>
</dbReference>
<reference evidence="1 2" key="1">
    <citation type="submission" date="2022-08" db="EMBL/GenBank/DDBJ databases">
        <title>Algoriphagus sp. CAU 1643 isolated from mud.</title>
        <authorList>
            <person name="Kim W."/>
        </authorList>
    </citation>
    <scope>NUCLEOTIDE SEQUENCE [LARGE SCALE GENOMIC DNA]</scope>
    <source>
        <strain evidence="1 2">CAU 1643</strain>
    </source>
</reference>
<dbReference type="InterPro" id="IPR029033">
    <property type="entry name" value="His_PPase_superfam"/>
</dbReference>
<organism evidence="1 2">
    <name type="scientific">Algoriphagus limi</name>
    <dbReference type="NCBI Taxonomy" id="2975273"/>
    <lineage>
        <taxon>Bacteria</taxon>
        <taxon>Pseudomonadati</taxon>
        <taxon>Bacteroidota</taxon>
        <taxon>Cytophagia</taxon>
        <taxon>Cytophagales</taxon>
        <taxon>Cyclobacteriaceae</taxon>
        <taxon>Algoriphagus</taxon>
    </lineage>
</organism>
<dbReference type="Proteomes" id="UP001206788">
    <property type="component" value="Unassembled WGS sequence"/>
</dbReference>
<keyword evidence="2" id="KW-1185">Reference proteome</keyword>
<dbReference type="EMBL" id="JANWGH010000003">
    <property type="protein sequence ID" value="MCS5491906.1"/>
    <property type="molecule type" value="Genomic_DNA"/>
</dbReference>
<dbReference type="Pfam" id="PF00300">
    <property type="entry name" value="His_Phos_1"/>
    <property type="match status" value="1"/>
</dbReference>
<name>A0ABT2G9I5_9BACT</name>
<dbReference type="RefSeq" id="WP_259415508.1">
    <property type="nucleotide sequence ID" value="NZ_JANWGH010000003.1"/>
</dbReference>
<dbReference type="Gene3D" id="3.40.50.1240">
    <property type="entry name" value="Phosphoglycerate mutase-like"/>
    <property type="match status" value="1"/>
</dbReference>
<dbReference type="PANTHER" id="PTHR47623:SF1">
    <property type="entry name" value="OS09G0287300 PROTEIN"/>
    <property type="match status" value="1"/>
</dbReference>
<evidence type="ECO:0000313" key="2">
    <source>
        <dbReference type="Proteomes" id="UP001206788"/>
    </source>
</evidence>
<accession>A0ABT2G9I5</accession>
<gene>
    <name evidence="1" type="ORF">NY014_15810</name>
</gene>
<dbReference type="InterPro" id="IPR013078">
    <property type="entry name" value="His_Pase_superF_clade-1"/>
</dbReference>
<protein>
    <submittedName>
        <fullName evidence="1">Histidine phosphatase family protein</fullName>
    </submittedName>
</protein>
<evidence type="ECO:0000313" key="1">
    <source>
        <dbReference type="EMBL" id="MCS5491906.1"/>
    </source>
</evidence>
<comment type="caution">
    <text evidence="1">The sequence shown here is derived from an EMBL/GenBank/DDBJ whole genome shotgun (WGS) entry which is preliminary data.</text>
</comment>
<proteinExistence type="predicted"/>
<dbReference type="SUPFAM" id="SSF53254">
    <property type="entry name" value="Phosphoglycerate mutase-like"/>
    <property type="match status" value="1"/>
</dbReference>
<dbReference type="CDD" id="cd07067">
    <property type="entry name" value="HP_PGM_like"/>
    <property type="match status" value="1"/>
</dbReference>